<dbReference type="InterPro" id="IPR018044">
    <property type="entry name" value="Peptidase_S11"/>
</dbReference>
<dbReference type="Proteomes" id="UP000176865">
    <property type="component" value="Unassembled WGS sequence"/>
</dbReference>
<comment type="similarity">
    <text evidence="1 9">Belongs to the peptidase S11 family.</text>
</comment>
<dbReference type="PANTHER" id="PTHR21581:SF26">
    <property type="entry name" value="D-ALANYL-D-ALANINE ENDOPEPTIDASE"/>
    <property type="match status" value="1"/>
</dbReference>
<dbReference type="GO" id="GO:0071555">
    <property type="term" value="P:cell wall organization"/>
    <property type="evidence" value="ECO:0007669"/>
    <property type="project" value="UniProtKB-KW"/>
</dbReference>
<evidence type="ECO:0000256" key="4">
    <source>
        <dbReference type="ARBA" id="ARBA00022960"/>
    </source>
</evidence>
<organism evidence="12 13">
    <name type="scientific">Candidatus Campbellbacteria bacterium RIFCSPLOWO2_01_FULL_34_15</name>
    <dbReference type="NCBI Taxonomy" id="1797579"/>
    <lineage>
        <taxon>Bacteria</taxon>
        <taxon>Candidatus Campbelliibacteriota</taxon>
    </lineage>
</organism>
<dbReference type="PANTHER" id="PTHR21581">
    <property type="entry name" value="D-ALANYL-D-ALANINE CARBOXYPEPTIDASE"/>
    <property type="match status" value="1"/>
</dbReference>
<dbReference type="PRINTS" id="PR00725">
    <property type="entry name" value="DADACBPTASE1"/>
</dbReference>
<evidence type="ECO:0000313" key="13">
    <source>
        <dbReference type="Proteomes" id="UP000176865"/>
    </source>
</evidence>
<gene>
    <name evidence="12" type="ORF">A2996_00165</name>
</gene>
<keyword evidence="2" id="KW-0732">Signal</keyword>
<evidence type="ECO:0000256" key="3">
    <source>
        <dbReference type="ARBA" id="ARBA00022801"/>
    </source>
</evidence>
<keyword evidence="10" id="KW-0812">Transmembrane</keyword>
<keyword evidence="6" id="KW-0961">Cell wall biogenesis/degradation</keyword>
<evidence type="ECO:0000256" key="6">
    <source>
        <dbReference type="ARBA" id="ARBA00023316"/>
    </source>
</evidence>
<dbReference type="InterPro" id="IPR001967">
    <property type="entry name" value="Peptidase_S11_N"/>
</dbReference>
<dbReference type="GO" id="GO:0009252">
    <property type="term" value="P:peptidoglycan biosynthetic process"/>
    <property type="evidence" value="ECO:0007669"/>
    <property type="project" value="UniProtKB-KW"/>
</dbReference>
<keyword evidence="4" id="KW-0133">Cell shape</keyword>
<evidence type="ECO:0000313" key="12">
    <source>
        <dbReference type="EMBL" id="OGD69081.1"/>
    </source>
</evidence>
<dbReference type="EMBL" id="MFAB01000008">
    <property type="protein sequence ID" value="OGD69081.1"/>
    <property type="molecule type" value="Genomic_DNA"/>
</dbReference>
<evidence type="ECO:0000256" key="7">
    <source>
        <dbReference type="PIRSR" id="PIRSR618044-1"/>
    </source>
</evidence>
<dbReference type="AlphaFoldDB" id="A0A1F5ENV2"/>
<dbReference type="Pfam" id="PF00768">
    <property type="entry name" value="Peptidase_S11"/>
    <property type="match status" value="1"/>
</dbReference>
<accession>A0A1F5ENV2</accession>
<feature type="binding site" evidence="8">
    <location>
        <position position="266"/>
    </location>
    <ligand>
        <name>substrate</name>
    </ligand>
</feature>
<evidence type="ECO:0000259" key="11">
    <source>
        <dbReference type="Pfam" id="PF00768"/>
    </source>
</evidence>
<keyword evidence="5" id="KW-0573">Peptidoglycan synthesis</keyword>
<dbReference type="STRING" id="1797579.A2996_00165"/>
<dbReference type="SUPFAM" id="SSF56601">
    <property type="entry name" value="beta-lactamase/transpeptidase-like"/>
    <property type="match status" value="1"/>
</dbReference>
<feature type="active site" description="Acyl-ester intermediate" evidence="7">
    <location>
        <position position="93"/>
    </location>
</feature>
<evidence type="ECO:0000256" key="2">
    <source>
        <dbReference type="ARBA" id="ARBA00022729"/>
    </source>
</evidence>
<keyword evidence="3" id="KW-0378">Hydrolase</keyword>
<protein>
    <recommendedName>
        <fullName evidence="11">Peptidase S11 D-alanyl-D-alanine carboxypeptidase A N-terminal domain-containing protein</fullName>
    </recommendedName>
</protein>
<dbReference type="GO" id="GO:0008360">
    <property type="term" value="P:regulation of cell shape"/>
    <property type="evidence" value="ECO:0007669"/>
    <property type="project" value="UniProtKB-KW"/>
</dbReference>
<evidence type="ECO:0000256" key="1">
    <source>
        <dbReference type="ARBA" id="ARBA00007164"/>
    </source>
</evidence>
<proteinExistence type="inferred from homology"/>
<dbReference type="GO" id="GO:0009002">
    <property type="term" value="F:serine-type D-Ala-D-Ala carboxypeptidase activity"/>
    <property type="evidence" value="ECO:0007669"/>
    <property type="project" value="InterPro"/>
</dbReference>
<feature type="transmembrane region" description="Helical" evidence="10">
    <location>
        <begin position="12"/>
        <end position="34"/>
    </location>
</feature>
<name>A0A1F5ENV2_9BACT</name>
<keyword evidence="10" id="KW-1133">Transmembrane helix</keyword>
<dbReference type="InterPro" id="IPR012338">
    <property type="entry name" value="Beta-lactam/transpept-like"/>
</dbReference>
<keyword evidence="10" id="KW-0472">Membrane</keyword>
<sequence>MNNMNFFDDKKRIILIAVSVIIFIMVIVLLWIFWKNNENKKLEENAGVVTKTEKNYFKDISGELEAKSAFVFDAKTGEILFQKNAETQLPLASLTKLMTVLVSSELVSKDTVITIRQEDLNIEGDNGLLVGENLKFKNVSDMTLTASSNDGAHALASVIGYIRLKDGEKTEREMFIDEMNKKAKEIGLAQTFFLNESGLDESDLVSGAYGSAKDMAFLMNHIIKNNYKLIEATKYPVLRISSDNKNHLFENTNQFVENIPGIIGSKTGFTDLAGGNLVVVFDVGIGHPIIVSVLGSSKEGRFDDVIKLVNSSINQIAGIEE</sequence>
<dbReference type="GO" id="GO:0006508">
    <property type="term" value="P:proteolysis"/>
    <property type="evidence" value="ECO:0007669"/>
    <property type="project" value="InterPro"/>
</dbReference>
<reference evidence="12 13" key="1">
    <citation type="journal article" date="2016" name="Nat. Commun.">
        <title>Thousands of microbial genomes shed light on interconnected biogeochemical processes in an aquifer system.</title>
        <authorList>
            <person name="Anantharaman K."/>
            <person name="Brown C.T."/>
            <person name="Hug L.A."/>
            <person name="Sharon I."/>
            <person name="Castelle C.J."/>
            <person name="Probst A.J."/>
            <person name="Thomas B.C."/>
            <person name="Singh A."/>
            <person name="Wilkins M.J."/>
            <person name="Karaoz U."/>
            <person name="Brodie E.L."/>
            <person name="Williams K.H."/>
            <person name="Hubbard S.S."/>
            <person name="Banfield J.F."/>
        </authorList>
    </citation>
    <scope>NUCLEOTIDE SEQUENCE [LARGE SCALE GENOMIC DNA]</scope>
</reference>
<dbReference type="Gene3D" id="3.40.710.10">
    <property type="entry name" value="DD-peptidase/beta-lactamase superfamily"/>
    <property type="match status" value="1"/>
</dbReference>
<evidence type="ECO:0000256" key="9">
    <source>
        <dbReference type="RuleBase" id="RU004016"/>
    </source>
</evidence>
<comment type="caution">
    <text evidence="12">The sequence shown here is derived from an EMBL/GenBank/DDBJ whole genome shotgun (WGS) entry which is preliminary data.</text>
</comment>
<feature type="active site" description="Proton acceptor" evidence="7">
    <location>
        <position position="96"/>
    </location>
</feature>
<evidence type="ECO:0000256" key="8">
    <source>
        <dbReference type="PIRSR" id="PIRSR618044-2"/>
    </source>
</evidence>
<evidence type="ECO:0000256" key="10">
    <source>
        <dbReference type="SAM" id="Phobius"/>
    </source>
</evidence>
<feature type="domain" description="Peptidase S11 D-alanyl-D-alanine carboxypeptidase A N-terminal" evidence="11">
    <location>
        <begin position="63"/>
        <end position="296"/>
    </location>
</feature>
<evidence type="ECO:0000256" key="5">
    <source>
        <dbReference type="ARBA" id="ARBA00022984"/>
    </source>
</evidence>
<feature type="active site" evidence="7">
    <location>
        <position position="147"/>
    </location>
</feature>